<dbReference type="RefSeq" id="WP_166586951.1">
    <property type="nucleotide sequence ID" value="NZ_WWEO01000044.1"/>
</dbReference>
<evidence type="ECO:0000313" key="1">
    <source>
        <dbReference type="EMBL" id="NCD70969.1"/>
    </source>
</evidence>
<protein>
    <recommendedName>
        <fullName evidence="3">Chitinase</fullName>
    </recommendedName>
</protein>
<dbReference type="Gene3D" id="1.10.530.10">
    <property type="match status" value="1"/>
</dbReference>
<gene>
    <name evidence="1" type="ORF">GSY63_16510</name>
</gene>
<dbReference type="AlphaFoldDB" id="A0A965ZH40"/>
<dbReference type="EMBL" id="WWEO01000044">
    <property type="protein sequence ID" value="NCD70969.1"/>
    <property type="molecule type" value="Genomic_DNA"/>
</dbReference>
<dbReference type="InterPro" id="IPR023346">
    <property type="entry name" value="Lysozyme-like_dom_sf"/>
</dbReference>
<proteinExistence type="predicted"/>
<comment type="caution">
    <text evidence="1">The sequence shown here is derived from an EMBL/GenBank/DDBJ whole genome shotgun (WGS) entry which is preliminary data.</text>
</comment>
<keyword evidence="2" id="KW-1185">Reference proteome</keyword>
<reference evidence="1" key="1">
    <citation type="submission" date="2020-01" db="EMBL/GenBank/DDBJ databases">
        <authorList>
            <person name="Seo Y.L."/>
        </authorList>
    </citation>
    <scope>NUCLEOTIDE SEQUENCE</scope>
    <source>
        <strain evidence="1">R11</strain>
    </source>
</reference>
<dbReference type="Proteomes" id="UP000638732">
    <property type="component" value="Unassembled WGS sequence"/>
</dbReference>
<organism evidence="1 2">
    <name type="scientific">Mucilaginibacter agri</name>
    <dbReference type="NCBI Taxonomy" id="2695265"/>
    <lineage>
        <taxon>Bacteria</taxon>
        <taxon>Pseudomonadati</taxon>
        <taxon>Bacteroidota</taxon>
        <taxon>Sphingobacteriia</taxon>
        <taxon>Sphingobacteriales</taxon>
        <taxon>Sphingobacteriaceae</taxon>
        <taxon>Mucilaginibacter</taxon>
    </lineage>
</organism>
<dbReference type="PANTHER" id="PTHR34408">
    <property type="entry name" value="FAMILY PROTEIN, PUTATIVE-RELATED"/>
    <property type="match status" value="1"/>
</dbReference>
<name>A0A965ZH40_9SPHI</name>
<sequence length="276" mass="30477">MTRYIVTANKLNKRSIIPASLPNPANIAGMVFKGFIFEGEEADPADVPNAALGKWFKDTDGFFYWGGAVTPITENTDAKLSADKISMATGAKLSTATKFLPYLLETFDKFTINTPVRQLCFLAQIGHESAGLFYTEELASGKRYEGRTDLGNTHEGDGVKYKGRGLIQITGRGNYQWLTKDFQVDFVTAPTMLGGKNATLCSPDQLKYATLSAGWYWNNHDLNKTVDLIDLQFPIDEGDNLVHFKILTRKINGGYNGLSDRISRCKAGVDSFKQSS</sequence>
<dbReference type="PANTHER" id="PTHR34408:SF2">
    <property type="entry name" value="CELL WALL-BINDING PROTEIN YWSB"/>
    <property type="match status" value="1"/>
</dbReference>
<evidence type="ECO:0008006" key="3">
    <source>
        <dbReference type="Google" id="ProtNLM"/>
    </source>
</evidence>
<dbReference type="SUPFAM" id="SSF53955">
    <property type="entry name" value="Lysozyme-like"/>
    <property type="match status" value="1"/>
</dbReference>
<evidence type="ECO:0000313" key="2">
    <source>
        <dbReference type="Proteomes" id="UP000638732"/>
    </source>
</evidence>
<accession>A0A965ZH40</accession>
<dbReference type="InterPro" id="IPR052354">
    <property type="entry name" value="Cell_Wall_Dynamics_Protein"/>
</dbReference>
<reference evidence="1" key="2">
    <citation type="submission" date="2020-10" db="EMBL/GenBank/DDBJ databases">
        <title>Mucilaginibacter sp. nov., isolated from soil.</title>
        <authorList>
            <person name="Jeon C.O."/>
        </authorList>
    </citation>
    <scope>NUCLEOTIDE SEQUENCE</scope>
    <source>
        <strain evidence="1">R11</strain>
    </source>
</reference>